<keyword evidence="1" id="KW-0479">Metal-binding</keyword>
<dbReference type="EMBL" id="JBICBT010001025">
    <property type="protein sequence ID" value="KAL3086992.1"/>
    <property type="molecule type" value="Genomic_DNA"/>
</dbReference>
<comment type="caution">
    <text evidence="7">The sequence shown here is derived from an EMBL/GenBank/DDBJ whole genome shotgun (WGS) entry which is preliminary data.</text>
</comment>
<evidence type="ECO:0000313" key="7">
    <source>
        <dbReference type="EMBL" id="KAL3086992.1"/>
    </source>
</evidence>
<dbReference type="GO" id="GO:0008270">
    <property type="term" value="F:zinc ion binding"/>
    <property type="evidence" value="ECO:0007669"/>
    <property type="project" value="UniProtKB-KW"/>
</dbReference>
<dbReference type="PROSITE" id="PS50808">
    <property type="entry name" value="ZF_BED"/>
    <property type="match status" value="1"/>
</dbReference>
<sequence length="711" mass="77580">MVRVAKLLKCDYSADEEEEEEEGIDVIEDEHLQQQQQQVMFNDGDKEEEQGRAADHHPQNVHDEHGRQHVVVSNGGCAKRSGGDASALALAPPPPPLSLYREEWDETESAAATSALRLHKRGRVRDMTSADELPEGTLDFDKPKHSYWRYFRRDRAIARAECRMCGRSIQMGEKASTGGMRRHLQSLHFGIFIDFIAEREAHPRGGANSSNNATNSAIAAAATMAQQKQRHNQQQQQLKGQQHDDDQHHHHHHQMALRKRRRHDDGAGTMTMMAFDGDGGKAMMPSKSAQNAVDGAKHLLLNFDYAADNGSANFAGPSSAAGGSNAYGSGAVVIAPGSSSNSRRLSRHAIKTEIPEPQLSPGLETSLHDSLKLLLTNHHNPNHQQQQQRRGVQQQQQLMYYNNNSHHHGDNDAFVGGAGGDEQFMDGQQMSSQQVSTEPHQFHHQHRSISSNTGGIVVDSGGEQFNSPVSSQERLHQMVLFSSAAATAAGGAAASSSSCATNNGTVMNGGGGGGGCVASSQNGSSTTNNNNNSSTTSRGARRMPSSSSALATSSTLSSLRGISDAELVGRLQTARERLQDALDMIDSLQRELCVRQQLQLRGGGGRNFGWPRTDPLWRRWEETASPKRLRLFDNPQVASEPPHGLDHGASSVATNLTKPPEASRLVCRPYHHETSSQQAEPNRRRPPCQHMTHQPNALTTAPLDKLKECIF</sequence>
<evidence type="ECO:0000256" key="4">
    <source>
        <dbReference type="PROSITE-ProRule" id="PRU00027"/>
    </source>
</evidence>
<feature type="compositionally biased region" description="Low complexity" evidence="5">
    <location>
        <begin position="545"/>
        <end position="555"/>
    </location>
</feature>
<feature type="compositionally biased region" description="Polar residues" evidence="5">
    <location>
        <begin position="426"/>
        <end position="439"/>
    </location>
</feature>
<evidence type="ECO:0000256" key="2">
    <source>
        <dbReference type="ARBA" id="ARBA00022771"/>
    </source>
</evidence>
<dbReference type="Pfam" id="PF02892">
    <property type="entry name" value="zf-BED"/>
    <property type="match status" value="1"/>
</dbReference>
<dbReference type="InterPro" id="IPR036236">
    <property type="entry name" value="Znf_C2H2_sf"/>
</dbReference>
<feature type="region of interest" description="Disordered" evidence="5">
    <location>
        <begin position="221"/>
        <end position="269"/>
    </location>
</feature>
<feature type="compositionally biased region" description="Basic and acidic residues" evidence="5">
    <location>
        <begin position="49"/>
        <end position="67"/>
    </location>
</feature>
<keyword evidence="2 4" id="KW-0863">Zinc-finger</keyword>
<gene>
    <name evidence="7" type="ORF">niasHT_025516</name>
</gene>
<keyword evidence="3" id="KW-0862">Zinc</keyword>
<dbReference type="SUPFAM" id="SSF57667">
    <property type="entry name" value="beta-beta-alpha zinc fingers"/>
    <property type="match status" value="1"/>
</dbReference>
<feature type="compositionally biased region" description="Basic residues" evidence="5">
    <location>
        <begin position="249"/>
        <end position="262"/>
    </location>
</feature>
<dbReference type="InterPro" id="IPR003656">
    <property type="entry name" value="Znf_BED"/>
</dbReference>
<feature type="compositionally biased region" description="Low complexity" evidence="5">
    <location>
        <begin position="520"/>
        <end position="537"/>
    </location>
</feature>
<organism evidence="7 8">
    <name type="scientific">Heterodera trifolii</name>
    <dbReference type="NCBI Taxonomy" id="157864"/>
    <lineage>
        <taxon>Eukaryota</taxon>
        <taxon>Metazoa</taxon>
        <taxon>Ecdysozoa</taxon>
        <taxon>Nematoda</taxon>
        <taxon>Chromadorea</taxon>
        <taxon>Rhabditida</taxon>
        <taxon>Tylenchina</taxon>
        <taxon>Tylenchomorpha</taxon>
        <taxon>Tylenchoidea</taxon>
        <taxon>Heteroderidae</taxon>
        <taxon>Heteroderinae</taxon>
        <taxon>Heterodera</taxon>
    </lineage>
</organism>
<protein>
    <recommendedName>
        <fullName evidence="6">BED-type domain-containing protein</fullName>
    </recommendedName>
</protein>
<feature type="domain" description="BED-type" evidence="6">
    <location>
        <begin position="142"/>
        <end position="188"/>
    </location>
</feature>
<evidence type="ECO:0000259" key="6">
    <source>
        <dbReference type="PROSITE" id="PS50808"/>
    </source>
</evidence>
<evidence type="ECO:0000256" key="3">
    <source>
        <dbReference type="ARBA" id="ARBA00022833"/>
    </source>
</evidence>
<feature type="region of interest" description="Disordered" evidence="5">
    <location>
        <begin position="520"/>
        <end position="555"/>
    </location>
</feature>
<feature type="region of interest" description="Disordered" evidence="5">
    <location>
        <begin position="34"/>
        <end position="94"/>
    </location>
</feature>
<feature type="region of interest" description="Disordered" evidence="5">
    <location>
        <begin position="638"/>
        <end position="697"/>
    </location>
</feature>
<proteinExistence type="predicted"/>
<accession>A0ABD2J8W6</accession>
<feature type="region of interest" description="Disordered" evidence="5">
    <location>
        <begin position="403"/>
        <end position="452"/>
    </location>
</feature>
<dbReference type="SMART" id="SM00614">
    <property type="entry name" value="ZnF_BED"/>
    <property type="match status" value="1"/>
</dbReference>
<evidence type="ECO:0000313" key="8">
    <source>
        <dbReference type="Proteomes" id="UP001620626"/>
    </source>
</evidence>
<evidence type="ECO:0000256" key="5">
    <source>
        <dbReference type="SAM" id="MobiDB-lite"/>
    </source>
</evidence>
<dbReference type="Proteomes" id="UP001620626">
    <property type="component" value="Unassembled WGS sequence"/>
</dbReference>
<keyword evidence="8" id="KW-1185">Reference proteome</keyword>
<name>A0ABD2J8W6_9BILA</name>
<reference evidence="7 8" key="1">
    <citation type="submission" date="2024-10" db="EMBL/GenBank/DDBJ databases">
        <authorList>
            <person name="Kim D."/>
        </authorList>
    </citation>
    <scope>NUCLEOTIDE SEQUENCE [LARGE SCALE GENOMIC DNA]</scope>
    <source>
        <strain evidence="7">BH-2024</strain>
    </source>
</reference>
<feature type="compositionally biased region" description="Low complexity" evidence="5">
    <location>
        <begin position="221"/>
        <end position="240"/>
    </location>
</feature>
<dbReference type="AlphaFoldDB" id="A0ABD2J8W6"/>
<evidence type="ECO:0000256" key="1">
    <source>
        <dbReference type="ARBA" id="ARBA00022723"/>
    </source>
</evidence>